<dbReference type="KEGG" id="psel:GM415_00810"/>
<name>A0A6I6JC86_9BACT</name>
<dbReference type="EMBL" id="CP046400">
    <property type="protein sequence ID" value="QGY38739.1"/>
    <property type="molecule type" value="Genomic_DNA"/>
</dbReference>
<evidence type="ECO:0000313" key="1">
    <source>
        <dbReference type="EMBL" id="QGY38739.1"/>
    </source>
</evidence>
<protein>
    <submittedName>
        <fullName evidence="1">Uncharacterized protein</fullName>
    </submittedName>
</protein>
<gene>
    <name evidence="1" type="ORF">GM415_00810</name>
</gene>
<sequence>MSYLKEFQAAASRTRKLGLDDVSLGRDGLVLDGAVLDAVETTGHIPFAQRADNGFNVNFGMFHMLAKKFHIPGATMTIGNVAVHGKMRFPATPAHFRKMVENQTGEENMGNYHLWTTLPGGYILDHAILSSLHKDGLAVIDETVPAQRFLYGLGDELEHGLTYHPMLVGLEFFVASATLDREALEYLMGERFPKQYS</sequence>
<organism evidence="1 2">
    <name type="scientific">Pseudodesulfovibrio cashew</name>
    <dbReference type="NCBI Taxonomy" id="2678688"/>
    <lineage>
        <taxon>Bacteria</taxon>
        <taxon>Pseudomonadati</taxon>
        <taxon>Thermodesulfobacteriota</taxon>
        <taxon>Desulfovibrionia</taxon>
        <taxon>Desulfovibrionales</taxon>
        <taxon>Desulfovibrionaceae</taxon>
    </lineage>
</organism>
<accession>A0A6I6JC86</accession>
<dbReference type="RefSeq" id="WP_158945833.1">
    <property type="nucleotide sequence ID" value="NZ_CP046400.1"/>
</dbReference>
<reference evidence="1 2" key="1">
    <citation type="submission" date="2019-11" db="EMBL/GenBank/DDBJ databases">
        <authorList>
            <person name="Zheng R.K."/>
            <person name="Sun C.M."/>
        </authorList>
    </citation>
    <scope>NUCLEOTIDE SEQUENCE [LARGE SCALE GENOMIC DNA]</scope>
    <source>
        <strain evidence="1 2">SRB007</strain>
    </source>
</reference>
<dbReference type="AlphaFoldDB" id="A0A6I6JC86"/>
<dbReference type="Proteomes" id="UP000428328">
    <property type="component" value="Chromosome"/>
</dbReference>
<evidence type="ECO:0000313" key="2">
    <source>
        <dbReference type="Proteomes" id="UP000428328"/>
    </source>
</evidence>
<keyword evidence="2" id="KW-1185">Reference proteome</keyword>
<proteinExistence type="predicted"/>